<protein>
    <recommendedName>
        <fullName evidence="13">Endonuclease</fullName>
    </recommendedName>
</protein>
<dbReference type="Proteomes" id="UP001162164">
    <property type="component" value="Unassembled WGS sequence"/>
</dbReference>
<dbReference type="Pfam" id="PF05380">
    <property type="entry name" value="Peptidase_A17"/>
    <property type="match status" value="1"/>
</dbReference>
<dbReference type="InterPro" id="IPR008042">
    <property type="entry name" value="Retrotrans_Pao"/>
</dbReference>
<dbReference type="SUPFAM" id="SSF56672">
    <property type="entry name" value="DNA/RNA polymerases"/>
    <property type="match status" value="1"/>
</dbReference>
<dbReference type="InterPro" id="IPR001584">
    <property type="entry name" value="Integrase_cat-core"/>
</dbReference>
<reference evidence="11" key="1">
    <citation type="journal article" date="2023" name="Insect Mol. Biol.">
        <title>Genome sequencing provides insights into the evolution of gene families encoding plant cell wall-degrading enzymes in longhorned beetles.</title>
        <authorList>
            <person name="Shin N.R."/>
            <person name="Okamura Y."/>
            <person name="Kirsch R."/>
            <person name="Pauchet Y."/>
        </authorList>
    </citation>
    <scope>NUCLEOTIDE SEQUENCE</scope>
    <source>
        <strain evidence="11">MMC_N1</strain>
    </source>
</reference>
<dbReference type="InterPro" id="IPR043502">
    <property type="entry name" value="DNA/RNA_pol_sf"/>
</dbReference>
<dbReference type="InterPro" id="IPR012337">
    <property type="entry name" value="RNaseH-like_sf"/>
</dbReference>
<evidence type="ECO:0000256" key="1">
    <source>
        <dbReference type="ARBA" id="ARBA00022679"/>
    </source>
</evidence>
<keyword evidence="12" id="KW-1185">Reference proteome</keyword>
<dbReference type="EMBL" id="JAPWTJ010001964">
    <property type="protein sequence ID" value="KAJ8968554.1"/>
    <property type="molecule type" value="Genomic_DNA"/>
</dbReference>
<keyword evidence="5" id="KW-0378">Hydrolase</keyword>
<dbReference type="InterPro" id="IPR036397">
    <property type="entry name" value="RNaseH_sf"/>
</dbReference>
<keyword evidence="6" id="KW-0695">RNA-directed DNA polymerase</keyword>
<dbReference type="InterPro" id="IPR001969">
    <property type="entry name" value="Aspartic_peptidase_AS"/>
</dbReference>
<dbReference type="PANTHER" id="PTHR47331">
    <property type="entry name" value="PHD-TYPE DOMAIN-CONTAINING PROTEIN"/>
    <property type="match status" value="1"/>
</dbReference>
<dbReference type="InterPro" id="IPR040676">
    <property type="entry name" value="DUF5641"/>
</dbReference>
<dbReference type="InterPro" id="IPR005312">
    <property type="entry name" value="DUF1759"/>
</dbReference>
<dbReference type="Pfam" id="PF03564">
    <property type="entry name" value="DUF1759"/>
    <property type="match status" value="1"/>
</dbReference>
<evidence type="ECO:0008006" key="13">
    <source>
        <dbReference type="Google" id="ProtNLM"/>
    </source>
</evidence>
<keyword evidence="2" id="KW-0548">Nucleotidyltransferase</keyword>
<dbReference type="Gene3D" id="3.30.70.270">
    <property type="match status" value="1"/>
</dbReference>
<evidence type="ECO:0000256" key="8">
    <source>
        <dbReference type="SAM" id="MobiDB-lite"/>
    </source>
</evidence>
<gene>
    <name evidence="11" type="ORF">NQ317_001752</name>
</gene>
<evidence type="ECO:0000256" key="6">
    <source>
        <dbReference type="ARBA" id="ARBA00022918"/>
    </source>
</evidence>
<accession>A0ABQ9IXM5</accession>
<sequence length="1829" mass="208282">MEEIKKKHRKVIRASFTKTANELDMLLSATAPVPLNDIEISWECLKPKFENLRICDNELFECLLENATEEQLLAEVEGCDGYIKRFTELNLRCEKVFQHKPAVDAVSVGSRISSNAEASPGEVATTGKRKFKLPRIEFKHYDGNIRDWLAFWAQFKKIDEDASIDNSDKIEYLIQATVSGSRARQLVESFPAVGDNYAKIIECMKARFGRDDLQIEVYVRELLRLVLKNAMTPSKLEICKLYDQIETQLRALDTLGITSDKYAAMLYPLIESCLPQELLRIWQRSTFSSSASSSPPSEIGSTQSVENEQRISLACEGFGLAENYSNMKSKSNDEQSKKKPAKHSPTTAAGLVNTDNAKCIFCTGSHGSDVCFKARKMTLEERRNILSQKKACFRCLKIGHLVRKCRSRLKCILCEQSHVPLMCQTLDNDRKPSDDTAPQNAENVVVKDQALTNQTDMHVFLQTLRVTIKGSENTRIVRALVDTGSQRSYILKSTVLDLGLEHKRVEKIVHCLFGGSKSTNSHRCYDVTMVNGKYTNTFEVLDQPYICNEVTSVFYGPWMHELSRLKINVSDYDNHGPIELLLGADVAGLLYTGRHHNLQCGLVAIETWVGWTIMGKISAPKSRTNDAMSVLSLFASPSITDLWQLDVLGIQEPTEKKSKEEMAEAAKELFLKTITADAQGRYEVRLPWLDGHPPLTTNYDVTKKRLNTTLQKLQRDELLCRYNAVFQEWESLNIIERTDGDTSQGHFIPHRAVVKEGSTTAIRPVFDASAHEKNRPSLNQCLEKGPNLIELIPTLLIKFREFKIGVISDIKKAFLQIGLHERDRDFLKFIWVDEKGQEIIFRHRRVVFGVNCSPFLLGATIDYHLKKCLEKNFYVDNCVTSVPDEEAVNTFISESVAAMAEGQFELRGWEFSGNTDDEDHHVSVLGLAWFPKQDVLTISHKYCHWHRKFFDPIGFTAPTTLVPKLLLQGLWEKQISWDTPVDNEIETAFKRWASDLPYLLKIRIPRWISMGGPDIQDITIHTFCDASQKAYAAVVFCRIVKDDQVSVYLLAAKSRVAPLRRLTIPRLELMGATIGVRLYAQVEKDLGCNCNSIFWSDSSTVIAWVQRNEEWGTFVWNRVSEIRRITSPADWRHISGSSNPADLPSRGCTPKQLLESKWWEGAELVISEFIHNTRYPKDKRKGDLTVDEIEQGEIFVFSSIQKEMFSSLEDKRINCLNPYRDTSGLMRLKSRVSNRIDTDSYRFPIVLPDKHPAIRSLIMDTHRRLCHIGTQGLLAQMREKYWILGGRRAIRSVVQKCVICRKLSSKAFAVDSPPLPFDRVRDASVFEITGVDFAGPLYLKTGEKAWICLFTCAVFRAVHLELTLSLSTSKFLQVLRRFVARRGRPKIMYSDNGTNFRGTDNAFADLNWEQIMRETSTQRIIWRFNPPSSPWWGGFFERLIGLVKQLLRRVLGRASLYYEELLTVICDCEAVVNSRPLTYVSDDANDLVALTPAMFLRDQPNADMPDCDEIDKASLSRKVRNQQRLRDDLRKRFRLEYLGQLKLLCEKRSNVSVKLGDVVLIENDSVKRIEWPIGRVVELLPGKDGCIRLVRVKTVRGELLRPVQRLIPLEGDGDFETKRNEVAVMEGSSTASGCKAKDDDVSGSARVHQSRVTAEKVKVARNAGVQKSRIPEKVRITRAGRLWEYVRKRFQKPGKQVADHRLDIKMAMAEHGVGDSSTRRRFLWSDSYVDEVQRLAVVRSADESTNHCKMPLCIRKAFTISTPQTRFSTKATCERYVVHLLRLVESGVFRHATEIDILLKMLSNLVLRNGIHNYIQKAQGTTATRAAWT</sequence>
<evidence type="ECO:0000256" key="4">
    <source>
        <dbReference type="ARBA" id="ARBA00022759"/>
    </source>
</evidence>
<evidence type="ECO:0000259" key="10">
    <source>
        <dbReference type="PROSITE" id="PS50994"/>
    </source>
</evidence>
<keyword evidence="3" id="KW-0540">Nuclease</keyword>
<feature type="domain" description="Integrase catalytic" evidence="10">
    <location>
        <begin position="1312"/>
        <end position="1500"/>
    </location>
</feature>
<dbReference type="Pfam" id="PF17921">
    <property type="entry name" value="Integrase_H2C2"/>
    <property type="match status" value="1"/>
</dbReference>
<evidence type="ECO:0000256" key="3">
    <source>
        <dbReference type="ARBA" id="ARBA00022722"/>
    </source>
</evidence>
<proteinExistence type="predicted"/>
<evidence type="ECO:0000259" key="9">
    <source>
        <dbReference type="PROSITE" id="PS50158"/>
    </source>
</evidence>
<evidence type="ECO:0000256" key="7">
    <source>
        <dbReference type="PROSITE-ProRule" id="PRU00047"/>
    </source>
</evidence>
<feature type="region of interest" description="Disordered" evidence="8">
    <location>
        <begin position="288"/>
        <end position="307"/>
    </location>
</feature>
<dbReference type="InterPro" id="IPR041588">
    <property type="entry name" value="Integrase_H2C2"/>
</dbReference>
<dbReference type="CDD" id="cd00303">
    <property type="entry name" value="retropepsin_like"/>
    <property type="match status" value="1"/>
</dbReference>
<dbReference type="Gene3D" id="3.30.420.10">
    <property type="entry name" value="Ribonuclease H-like superfamily/Ribonuclease H"/>
    <property type="match status" value="1"/>
</dbReference>
<dbReference type="SUPFAM" id="SSF53098">
    <property type="entry name" value="Ribonuclease H-like"/>
    <property type="match status" value="1"/>
</dbReference>
<dbReference type="InterPro" id="IPR043128">
    <property type="entry name" value="Rev_trsase/Diguanyl_cyclase"/>
</dbReference>
<keyword evidence="4" id="KW-0255">Endonuclease</keyword>
<feature type="region of interest" description="Disordered" evidence="8">
    <location>
        <begin position="327"/>
        <end position="349"/>
    </location>
</feature>
<dbReference type="PANTHER" id="PTHR47331:SF5">
    <property type="entry name" value="RIBONUCLEASE H"/>
    <property type="match status" value="1"/>
</dbReference>
<name>A0ABQ9IXM5_9CUCU</name>
<feature type="compositionally biased region" description="Low complexity" evidence="8">
    <location>
        <begin position="288"/>
        <end position="304"/>
    </location>
</feature>
<dbReference type="Gene3D" id="3.10.10.10">
    <property type="entry name" value="HIV Type 1 Reverse Transcriptase, subunit A, domain 1"/>
    <property type="match status" value="1"/>
</dbReference>
<keyword evidence="7" id="KW-0862">Zinc</keyword>
<dbReference type="PROSITE" id="PS50158">
    <property type="entry name" value="ZF_CCHC"/>
    <property type="match status" value="1"/>
</dbReference>
<feature type="domain" description="CCHC-type" evidence="9">
    <location>
        <begin position="392"/>
        <end position="407"/>
    </location>
</feature>
<keyword evidence="7" id="KW-0863">Zinc-finger</keyword>
<evidence type="ECO:0000256" key="2">
    <source>
        <dbReference type="ARBA" id="ARBA00022695"/>
    </source>
</evidence>
<keyword evidence="7" id="KW-0479">Metal-binding</keyword>
<dbReference type="SMART" id="SM00343">
    <property type="entry name" value="ZnF_C2HC"/>
    <property type="match status" value="1"/>
</dbReference>
<dbReference type="Gene3D" id="2.40.70.10">
    <property type="entry name" value="Acid Proteases"/>
    <property type="match status" value="1"/>
</dbReference>
<dbReference type="PROSITE" id="PS50994">
    <property type="entry name" value="INTEGRASE"/>
    <property type="match status" value="1"/>
</dbReference>
<dbReference type="InterPro" id="IPR021109">
    <property type="entry name" value="Peptidase_aspartic_dom_sf"/>
</dbReference>
<dbReference type="InterPro" id="IPR001878">
    <property type="entry name" value="Znf_CCHC"/>
</dbReference>
<comment type="caution">
    <text evidence="11">The sequence shown here is derived from an EMBL/GenBank/DDBJ whole genome shotgun (WGS) entry which is preliminary data.</text>
</comment>
<evidence type="ECO:0000313" key="11">
    <source>
        <dbReference type="EMBL" id="KAJ8968554.1"/>
    </source>
</evidence>
<dbReference type="Pfam" id="PF18701">
    <property type="entry name" value="DUF5641"/>
    <property type="match status" value="1"/>
</dbReference>
<evidence type="ECO:0000256" key="5">
    <source>
        <dbReference type="ARBA" id="ARBA00022801"/>
    </source>
</evidence>
<keyword evidence="1" id="KW-0808">Transferase</keyword>
<organism evidence="11 12">
    <name type="scientific">Molorchus minor</name>
    <dbReference type="NCBI Taxonomy" id="1323400"/>
    <lineage>
        <taxon>Eukaryota</taxon>
        <taxon>Metazoa</taxon>
        <taxon>Ecdysozoa</taxon>
        <taxon>Arthropoda</taxon>
        <taxon>Hexapoda</taxon>
        <taxon>Insecta</taxon>
        <taxon>Pterygota</taxon>
        <taxon>Neoptera</taxon>
        <taxon>Endopterygota</taxon>
        <taxon>Coleoptera</taxon>
        <taxon>Polyphaga</taxon>
        <taxon>Cucujiformia</taxon>
        <taxon>Chrysomeloidea</taxon>
        <taxon>Cerambycidae</taxon>
        <taxon>Lamiinae</taxon>
        <taxon>Monochamini</taxon>
        <taxon>Molorchus</taxon>
    </lineage>
</organism>
<evidence type="ECO:0000313" key="12">
    <source>
        <dbReference type="Proteomes" id="UP001162164"/>
    </source>
</evidence>
<dbReference type="PROSITE" id="PS00141">
    <property type="entry name" value="ASP_PROTEASE"/>
    <property type="match status" value="1"/>
</dbReference>